<accession>A0A2M7T6W8</accession>
<evidence type="ECO:0000313" key="7">
    <source>
        <dbReference type="EMBL" id="PIZ37170.1"/>
    </source>
</evidence>
<sequence length="60" mass="7105">MVERLSQNLMEEEITEFLQADPYESTEKRQGYRNGYKPRTLHTRVGSIDLMVPQDREGNF</sequence>
<dbReference type="EMBL" id="PFNG01000178">
    <property type="protein sequence ID" value="PIZ37170.1"/>
    <property type="molecule type" value="Genomic_DNA"/>
</dbReference>
<evidence type="ECO:0000256" key="5">
    <source>
        <dbReference type="ARBA" id="ARBA00023172"/>
    </source>
</evidence>
<comment type="caution">
    <text evidence="7">The sequence shown here is derived from an EMBL/GenBank/DDBJ whole genome shotgun (WGS) entry which is preliminary data.</text>
</comment>
<evidence type="ECO:0000313" key="8">
    <source>
        <dbReference type="Proteomes" id="UP000230956"/>
    </source>
</evidence>
<proteinExistence type="inferred from homology"/>
<keyword evidence="3 6" id="KW-0815">Transposition</keyword>
<name>A0A2M7T6W8_9ACTN</name>
<organism evidence="7 8">
    <name type="scientific">Candidatus Aquicultor secundus</name>
    <dbReference type="NCBI Taxonomy" id="1973895"/>
    <lineage>
        <taxon>Bacteria</taxon>
        <taxon>Bacillati</taxon>
        <taxon>Actinomycetota</taxon>
        <taxon>Candidatus Aquicultoria</taxon>
        <taxon>Candidatus Aquicultorales</taxon>
        <taxon>Candidatus Aquicultoraceae</taxon>
        <taxon>Candidatus Aquicultor</taxon>
    </lineage>
</organism>
<comment type="similarity">
    <text evidence="2 6">Belongs to the transposase mutator family.</text>
</comment>
<dbReference type="GO" id="GO:0006313">
    <property type="term" value="P:DNA transposition"/>
    <property type="evidence" value="ECO:0007669"/>
    <property type="project" value="UniProtKB-UniRule"/>
</dbReference>
<keyword evidence="5 6" id="KW-0233">DNA recombination</keyword>
<keyword evidence="4 6" id="KW-0238">DNA-binding</keyword>
<dbReference type="AlphaFoldDB" id="A0A2M7T6W8"/>
<evidence type="ECO:0000256" key="3">
    <source>
        <dbReference type="ARBA" id="ARBA00022578"/>
    </source>
</evidence>
<dbReference type="InterPro" id="IPR001207">
    <property type="entry name" value="Transposase_mutator"/>
</dbReference>
<evidence type="ECO:0000256" key="2">
    <source>
        <dbReference type="ARBA" id="ARBA00010961"/>
    </source>
</evidence>
<reference evidence="8" key="1">
    <citation type="submission" date="2017-09" db="EMBL/GenBank/DDBJ databases">
        <title>Depth-based differentiation of microbial function through sediment-hosted aquifers and enrichment of novel symbionts in the deep terrestrial subsurface.</title>
        <authorList>
            <person name="Probst A.J."/>
            <person name="Ladd B."/>
            <person name="Jarett J.K."/>
            <person name="Geller-Mcgrath D.E."/>
            <person name="Sieber C.M.K."/>
            <person name="Emerson J.B."/>
            <person name="Anantharaman K."/>
            <person name="Thomas B.C."/>
            <person name="Malmstrom R."/>
            <person name="Stieglmeier M."/>
            <person name="Klingl A."/>
            <person name="Woyke T."/>
            <person name="Ryan C.M."/>
            <person name="Banfield J.F."/>
        </authorList>
    </citation>
    <scope>NUCLEOTIDE SEQUENCE [LARGE SCALE GENOMIC DNA]</scope>
</reference>
<evidence type="ECO:0000256" key="6">
    <source>
        <dbReference type="RuleBase" id="RU365089"/>
    </source>
</evidence>
<dbReference type="Pfam" id="PF00872">
    <property type="entry name" value="Transposase_mut"/>
    <property type="match status" value="1"/>
</dbReference>
<gene>
    <name evidence="7" type="ORF">COY37_07705</name>
</gene>
<keyword evidence="6" id="KW-0814">Transposable element</keyword>
<evidence type="ECO:0000256" key="4">
    <source>
        <dbReference type="ARBA" id="ARBA00023125"/>
    </source>
</evidence>
<dbReference type="GO" id="GO:0004803">
    <property type="term" value="F:transposase activity"/>
    <property type="evidence" value="ECO:0007669"/>
    <property type="project" value="UniProtKB-UniRule"/>
</dbReference>
<dbReference type="GO" id="GO:0003677">
    <property type="term" value="F:DNA binding"/>
    <property type="evidence" value="ECO:0007669"/>
    <property type="project" value="UniProtKB-UniRule"/>
</dbReference>
<evidence type="ECO:0000256" key="1">
    <source>
        <dbReference type="ARBA" id="ARBA00002190"/>
    </source>
</evidence>
<dbReference type="PANTHER" id="PTHR33217:SF7">
    <property type="entry name" value="TRANSPOSASE FOR INSERTION SEQUENCE ELEMENT IS1081"/>
    <property type="match status" value="1"/>
</dbReference>
<dbReference type="RefSeq" id="WP_353682478.1">
    <property type="nucleotide sequence ID" value="NZ_MNXI01000142.1"/>
</dbReference>
<comment type="function">
    <text evidence="1 6">Required for the transposition of the insertion element.</text>
</comment>
<dbReference type="PANTHER" id="PTHR33217">
    <property type="entry name" value="TRANSPOSASE FOR INSERTION SEQUENCE ELEMENT IS1081"/>
    <property type="match status" value="1"/>
</dbReference>
<protein>
    <recommendedName>
        <fullName evidence="6">Mutator family transposase</fullName>
    </recommendedName>
</protein>
<dbReference type="Proteomes" id="UP000230956">
    <property type="component" value="Unassembled WGS sequence"/>
</dbReference>